<feature type="compositionally biased region" description="Polar residues" evidence="10">
    <location>
        <begin position="1"/>
        <end position="21"/>
    </location>
</feature>
<feature type="compositionally biased region" description="Basic and acidic residues" evidence="10">
    <location>
        <begin position="22"/>
        <end position="31"/>
    </location>
</feature>
<dbReference type="SUPFAM" id="SSF56112">
    <property type="entry name" value="Protein kinase-like (PK-like)"/>
    <property type="match status" value="1"/>
</dbReference>
<dbReference type="OrthoDB" id="266718at2759"/>
<dbReference type="AlphaFoldDB" id="A0A7J6X1F5"/>
<gene>
    <name evidence="12" type="ORF">FRX31_006848</name>
</gene>
<comment type="similarity">
    <text evidence="1">Belongs to the protein kinase superfamily. STE Ser/Thr protein kinase family. MAP kinase kinase kinase subfamily.</text>
</comment>
<dbReference type="FunFam" id="1.10.510.10:FF:000357">
    <property type="entry name" value="Mitogen-activated protein kinase kinase kinase 5"/>
    <property type="match status" value="1"/>
</dbReference>
<feature type="non-terminal residue" evidence="12">
    <location>
        <position position="506"/>
    </location>
</feature>
<feature type="region of interest" description="Disordered" evidence="10">
    <location>
        <begin position="1"/>
        <end position="32"/>
    </location>
</feature>
<keyword evidence="13" id="KW-1185">Reference proteome</keyword>
<dbReference type="Gene3D" id="1.10.510.10">
    <property type="entry name" value="Transferase(Phosphotransferase) domain 1"/>
    <property type="match status" value="1"/>
</dbReference>
<keyword evidence="3" id="KW-0808">Transferase</keyword>
<feature type="compositionally biased region" description="Polar residues" evidence="10">
    <location>
        <begin position="138"/>
        <end position="150"/>
    </location>
</feature>
<dbReference type="PANTHER" id="PTHR48016:SF5">
    <property type="entry name" value="MITOGEN-ACTIVATED PROTEIN KINASE KINASE KINASE 5"/>
    <property type="match status" value="1"/>
</dbReference>
<feature type="compositionally biased region" description="Polar residues" evidence="10">
    <location>
        <begin position="118"/>
        <end position="128"/>
    </location>
</feature>
<dbReference type="GO" id="GO:0005737">
    <property type="term" value="C:cytoplasm"/>
    <property type="evidence" value="ECO:0007669"/>
    <property type="project" value="TreeGrafter"/>
</dbReference>
<dbReference type="GO" id="GO:0004709">
    <property type="term" value="F:MAP kinase kinase kinase activity"/>
    <property type="evidence" value="ECO:0007669"/>
    <property type="project" value="UniProtKB-EC"/>
</dbReference>
<organism evidence="12 13">
    <name type="scientific">Thalictrum thalictroides</name>
    <name type="common">Rue-anemone</name>
    <name type="synonym">Anemone thalictroides</name>
    <dbReference type="NCBI Taxonomy" id="46969"/>
    <lineage>
        <taxon>Eukaryota</taxon>
        <taxon>Viridiplantae</taxon>
        <taxon>Streptophyta</taxon>
        <taxon>Embryophyta</taxon>
        <taxon>Tracheophyta</taxon>
        <taxon>Spermatophyta</taxon>
        <taxon>Magnoliopsida</taxon>
        <taxon>Ranunculales</taxon>
        <taxon>Ranunculaceae</taxon>
        <taxon>Thalictroideae</taxon>
        <taxon>Thalictrum</taxon>
    </lineage>
</organism>
<dbReference type="InterPro" id="IPR000719">
    <property type="entry name" value="Prot_kinase_dom"/>
</dbReference>
<feature type="region of interest" description="Disordered" evidence="10">
    <location>
        <begin position="49"/>
        <end position="74"/>
    </location>
</feature>
<keyword evidence="4 9" id="KW-0547">Nucleotide-binding</keyword>
<comment type="catalytic activity">
    <reaction evidence="8">
        <text>L-seryl-[protein] + ATP = O-phospho-L-seryl-[protein] + ADP + H(+)</text>
        <dbReference type="Rhea" id="RHEA:17989"/>
        <dbReference type="Rhea" id="RHEA-COMP:9863"/>
        <dbReference type="Rhea" id="RHEA-COMP:11604"/>
        <dbReference type="ChEBI" id="CHEBI:15378"/>
        <dbReference type="ChEBI" id="CHEBI:29999"/>
        <dbReference type="ChEBI" id="CHEBI:30616"/>
        <dbReference type="ChEBI" id="CHEBI:83421"/>
        <dbReference type="ChEBI" id="CHEBI:456216"/>
        <dbReference type="EC" id="2.7.11.25"/>
    </reaction>
</comment>
<keyword evidence="5 12" id="KW-0418">Kinase</keyword>
<dbReference type="SMART" id="SM00220">
    <property type="entry name" value="S_TKc"/>
    <property type="match status" value="1"/>
</dbReference>
<protein>
    <recommendedName>
        <fullName evidence="2">mitogen-activated protein kinase kinase kinase</fullName>
        <ecNumber evidence="2">2.7.11.25</ecNumber>
    </recommendedName>
</protein>
<dbReference type="PANTHER" id="PTHR48016">
    <property type="entry name" value="MAP KINASE KINASE KINASE SSK2-RELATED-RELATED"/>
    <property type="match status" value="1"/>
</dbReference>
<evidence type="ECO:0000256" key="8">
    <source>
        <dbReference type="ARBA" id="ARBA00048329"/>
    </source>
</evidence>
<dbReference type="Proteomes" id="UP000554482">
    <property type="component" value="Unassembled WGS sequence"/>
</dbReference>
<comment type="catalytic activity">
    <reaction evidence="7">
        <text>L-threonyl-[protein] + ATP = O-phospho-L-threonyl-[protein] + ADP + H(+)</text>
        <dbReference type="Rhea" id="RHEA:46608"/>
        <dbReference type="Rhea" id="RHEA-COMP:11060"/>
        <dbReference type="Rhea" id="RHEA-COMP:11605"/>
        <dbReference type="ChEBI" id="CHEBI:15378"/>
        <dbReference type="ChEBI" id="CHEBI:30013"/>
        <dbReference type="ChEBI" id="CHEBI:30616"/>
        <dbReference type="ChEBI" id="CHEBI:61977"/>
        <dbReference type="ChEBI" id="CHEBI:456216"/>
        <dbReference type="EC" id="2.7.11.25"/>
    </reaction>
</comment>
<proteinExistence type="inferred from homology"/>
<evidence type="ECO:0000256" key="10">
    <source>
        <dbReference type="SAM" id="MobiDB-lite"/>
    </source>
</evidence>
<evidence type="ECO:0000256" key="6">
    <source>
        <dbReference type="ARBA" id="ARBA00022840"/>
    </source>
</evidence>
<feature type="binding site" evidence="9">
    <location>
        <position position="215"/>
    </location>
    <ligand>
        <name>ATP</name>
        <dbReference type="ChEBI" id="CHEBI:30616"/>
    </ligand>
</feature>
<reference evidence="12 13" key="1">
    <citation type="submission" date="2020-06" db="EMBL/GenBank/DDBJ databases">
        <title>Transcriptomic and genomic resources for Thalictrum thalictroides and T. hernandezii: Facilitating candidate gene discovery in an emerging model plant lineage.</title>
        <authorList>
            <person name="Arias T."/>
            <person name="Riano-Pachon D.M."/>
            <person name="Di Stilio V.S."/>
        </authorList>
    </citation>
    <scope>NUCLEOTIDE SEQUENCE [LARGE SCALE GENOMIC DNA]</scope>
    <source>
        <strain evidence="13">cv. WT478/WT964</strain>
        <tissue evidence="12">Leaves</tissue>
    </source>
</reference>
<dbReference type="InterPro" id="IPR050538">
    <property type="entry name" value="MAP_kinase_kinase_kinase"/>
</dbReference>
<evidence type="ECO:0000313" key="13">
    <source>
        <dbReference type="Proteomes" id="UP000554482"/>
    </source>
</evidence>
<dbReference type="InterPro" id="IPR011009">
    <property type="entry name" value="Kinase-like_dom_sf"/>
</dbReference>
<comment type="caution">
    <text evidence="12">The sequence shown here is derived from an EMBL/GenBank/DDBJ whole genome shotgun (WGS) entry which is preliminary data.</text>
</comment>
<feature type="compositionally biased region" description="Low complexity" evidence="10">
    <location>
        <begin position="49"/>
        <end position="71"/>
    </location>
</feature>
<evidence type="ECO:0000256" key="5">
    <source>
        <dbReference type="ARBA" id="ARBA00022777"/>
    </source>
</evidence>
<dbReference type="PROSITE" id="PS00107">
    <property type="entry name" value="PROTEIN_KINASE_ATP"/>
    <property type="match status" value="1"/>
</dbReference>
<dbReference type="EMBL" id="JABWDY010006616">
    <property type="protein sequence ID" value="KAF5203569.1"/>
    <property type="molecule type" value="Genomic_DNA"/>
</dbReference>
<accession>A0A7J6X1F5</accession>
<evidence type="ECO:0000256" key="7">
    <source>
        <dbReference type="ARBA" id="ARBA00047559"/>
    </source>
</evidence>
<evidence type="ECO:0000256" key="3">
    <source>
        <dbReference type="ARBA" id="ARBA00022679"/>
    </source>
</evidence>
<dbReference type="Pfam" id="PF00069">
    <property type="entry name" value="Pkinase"/>
    <property type="match status" value="1"/>
</dbReference>
<evidence type="ECO:0000313" key="12">
    <source>
        <dbReference type="EMBL" id="KAF5203569.1"/>
    </source>
</evidence>
<dbReference type="InterPro" id="IPR017441">
    <property type="entry name" value="Protein_kinase_ATP_BS"/>
</dbReference>
<evidence type="ECO:0000256" key="9">
    <source>
        <dbReference type="PROSITE-ProRule" id="PRU10141"/>
    </source>
</evidence>
<evidence type="ECO:0000256" key="1">
    <source>
        <dbReference type="ARBA" id="ARBA00006529"/>
    </source>
</evidence>
<name>A0A7J6X1F5_THATH</name>
<dbReference type="GO" id="GO:0005524">
    <property type="term" value="F:ATP binding"/>
    <property type="evidence" value="ECO:0007669"/>
    <property type="project" value="UniProtKB-UniRule"/>
</dbReference>
<sequence length="506" mass="55969">NGVYQNNYKNTEQVDAQSTKSPTDRGKKVRQEQNSYVNVQNNFRQNASAAMSAPGSGLSSPSLSPRRMSSGDSYPFPNGVTQGFIWSAPEMAAMDPFCQVSSKETWSYAERSPCHGSGLNSKNSSGAASQLYPRFSPDGSSSRQENNSQAQVHNLPLPPVLAVSPPKPLAHHSLIRPEVTPMVSQWQKGKLIGRGTFGSVYVATNRETGALCAMKEVALIPDDPKSAECMKQLEQEIKVLSQLKHPNIVQYYGSEIVGDRFYIYLEYVYPGSINKYVREHYGAITESVVRNFTRHILSGLAYLHSTKTVHRDIKGANLLVDASGVVKLADFGMAKHLTGQAAELSMKGSPYWMAPEIIHAVNSKDNNGEFPFAVDIWSLGCTIIEIVNGKPPWSEYEGAAAMFKVWKETPPIPETLSPSGKDFLRCCFTRNPGERPSASMLLEHHFLKNSYQPEFQAFTESFSAMKLGDTQLSPREWTTKKADSMPGSPRTHTTKGKHMLLKLAMY</sequence>
<evidence type="ECO:0000256" key="2">
    <source>
        <dbReference type="ARBA" id="ARBA00012406"/>
    </source>
</evidence>
<feature type="region of interest" description="Disordered" evidence="10">
    <location>
        <begin position="110"/>
        <end position="150"/>
    </location>
</feature>
<dbReference type="PROSITE" id="PS50011">
    <property type="entry name" value="PROTEIN_KINASE_DOM"/>
    <property type="match status" value="1"/>
</dbReference>
<evidence type="ECO:0000256" key="4">
    <source>
        <dbReference type="ARBA" id="ARBA00022741"/>
    </source>
</evidence>
<dbReference type="EC" id="2.7.11.25" evidence="2"/>
<keyword evidence="6 9" id="KW-0067">ATP-binding</keyword>
<feature type="domain" description="Protein kinase" evidence="11">
    <location>
        <begin position="186"/>
        <end position="447"/>
    </location>
</feature>
<evidence type="ECO:0000259" key="11">
    <source>
        <dbReference type="PROSITE" id="PS50011"/>
    </source>
</evidence>